<comment type="catalytic activity">
    <reaction evidence="8 10">
        <text>L-threonyl-[protein] + ATP = O-phospho-L-threonyl-[protein] + ADP + H(+)</text>
        <dbReference type="Rhea" id="RHEA:46608"/>
        <dbReference type="Rhea" id="RHEA-COMP:11060"/>
        <dbReference type="Rhea" id="RHEA-COMP:11605"/>
        <dbReference type="ChEBI" id="CHEBI:15378"/>
        <dbReference type="ChEBI" id="CHEBI:30013"/>
        <dbReference type="ChEBI" id="CHEBI:30616"/>
        <dbReference type="ChEBI" id="CHEBI:61977"/>
        <dbReference type="ChEBI" id="CHEBI:456216"/>
        <dbReference type="EC" id="2.7.11.1"/>
    </reaction>
</comment>
<gene>
    <name evidence="15" type="ORF">APUTEX25_001027</name>
</gene>
<dbReference type="SMART" id="SM00146">
    <property type="entry name" value="PI3Kc"/>
    <property type="match status" value="1"/>
</dbReference>
<feature type="domain" description="FATC" evidence="14">
    <location>
        <begin position="2057"/>
        <end position="2089"/>
    </location>
</feature>
<dbReference type="InterPro" id="IPR036738">
    <property type="entry name" value="FRB_sf"/>
</dbReference>
<dbReference type="GO" id="GO:0031932">
    <property type="term" value="C:TORC2 complex"/>
    <property type="evidence" value="ECO:0007669"/>
    <property type="project" value="TreeGrafter"/>
</dbReference>
<dbReference type="InterPro" id="IPR014009">
    <property type="entry name" value="PIK_FAT"/>
</dbReference>
<evidence type="ECO:0000256" key="10">
    <source>
        <dbReference type="RuleBase" id="RU364109"/>
    </source>
</evidence>
<dbReference type="SMART" id="SM01346">
    <property type="entry name" value="DUF3385"/>
    <property type="match status" value="1"/>
</dbReference>
<dbReference type="PROSITE" id="PS51190">
    <property type="entry name" value="FATC"/>
    <property type="match status" value="1"/>
</dbReference>
<evidence type="ECO:0000256" key="7">
    <source>
        <dbReference type="ARBA" id="ARBA00022840"/>
    </source>
</evidence>
<dbReference type="GO" id="GO:0004674">
    <property type="term" value="F:protein serine/threonine kinase activity"/>
    <property type="evidence" value="ECO:0007669"/>
    <property type="project" value="UniProtKB-KW"/>
</dbReference>
<dbReference type="FunFam" id="1.20.120.150:FF:000001">
    <property type="entry name" value="Serine/threonine-protein kinase TOR"/>
    <property type="match status" value="1"/>
</dbReference>
<dbReference type="InterPro" id="IPR003152">
    <property type="entry name" value="FATC_dom"/>
</dbReference>
<dbReference type="Pfam" id="PF02259">
    <property type="entry name" value="FAT"/>
    <property type="match status" value="1"/>
</dbReference>
<dbReference type="InterPro" id="IPR057564">
    <property type="entry name" value="HEAT_ATR"/>
</dbReference>
<keyword evidence="7 10" id="KW-0067">ATP-binding</keyword>
<dbReference type="Gene3D" id="1.10.1070.11">
    <property type="entry name" value="Phosphatidylinositol 3-/4-kinase, catalytic domain"/>
    <property type="match status" value="1"/>
</dbReference>
<evidence type="ECO:0000259" key="14">
    <source>
        <dbReference type="PROSITE" id="PS51190"/>
    </source>
</evidence>
<keyword evidence="3 10" id="KW-0808">Transferase</keyword>
<accession>A0A3M7KQU8</accession>
<keyword evidence="6 10" id="KW-0418">Kinase</keyword>
<evidence type="ECO:0000313" key="16">
    <source>
        <dbReference type="Proteomes" id="UP000279271"/>
    </source>
</evidence>
<dbReference type="SUPFAM" id="SSF56112">
    <property type="entry name" value="Protein kinase-like (PK-like)"/>
    <property type="match status" value="1"/>
</dbReference>
<evidence type="ECO:0000256" key="9">
    <source>
        <dbReference type="ARBA" id="ARBA00048679"/>
    </source>
</evidence>
<name>A0A3M7KQU8_AUXPR</name>
<evidence type="ECO:0000259" key="12">
    <source>
        <dbReference type="PROSITE" id="PS50290"/>
    </source>
</evidence>
<keyword evidence="5 10" id="KW-0547">Nucleotide-binding</keyword>
<dbReference type="SUPFAM" id="SSF48371">
    <property type="entry name" value="ARM repeat"/>
    <property type="match status" value="1"/>
</dbReference>
<dbReference type="EMBL" id="QOKY01000202">
    <property type="protein sequence ID" value="RMZ52908.1"/>
    <property type="molecule type" value="Genomic_DNA"/>
</dbReference>
<evidence type="ECO:0000313" key="15">
    <source>
        <dbReference type="EMBL" id="RMZ52908.1"/>
    </source>
</evidence>
<dbReference type="InterPro" id="IPR009076">
    <property type="entry name" value="FRB_dom"/>
</dbReference>
<dbReference type="FunFam" id="3.30.1010.10:FF:000006">
    <property type="entry name" value="Serine/threonine-protein kinase TOR"/>
    <property type="match status" value="1"/>
</dbReference>
<dbReference type="GO" id="GO:0044877">
    <property type="term" value="F:protein-containing complex binding"/>
    <property type="evidence" value="ECO:0007669"/>
    <property type="project" value="InterPro"/>
</dbReference>
<evidence type="ECO:0000256" key="8">
    <source>
        <dbReference type="ARBA" id="ARBA00047899"/>
    </source>
</evidence>
<dbReference type="GO" id="GO:0005634">
    <property type="term" value="C:nucleus"/>
    <property type="evidence" value="ECO:0007669"/>
    <property type="project" value="TreeGrafter"/>
</dbReference>
<dbReference type="GO" id="GO:0005524">
    <property type="term" value="F:ATP binding"/>
    <property type="evidence" value="ECO:0007669"/>
    <property type="project" value="UniProtKB-KW"/>
</dbReference>
<dbReference type="InterPro" id="IPR016024">
    <property type="entry name" value="ARM-type_fold"/>
</dbReference>
<dbReference type="InterPro" id="IPR024585">
    <property type="entry name" value="mTOR_dom"/>
</dbReference>
<dbReference type="InterPro" id="IPR011989">
    <property type="entry name" value="ARM-like"/>
</dbReference>
<dbReference type="Gene3D" id="1.25.10.10">
    <property type="entry name" value="Leucine-rich Repeat Variant"/>
    <property type="match status" value="4"/>
</dbReference>
<feature type="non-terminal residue" evidence="15">
    <location>
        <position position="2089"/>
    </location>
</feature>
<feature type="region of interest" description="Disordered" evidence="11">
    <location>
        <begin position="1999"/>
        <end position="2024"/>
    </location>
</feature>
<proteinExistence type="inferred from homology"/>
<evidence type="ECO:0000256" key="5">
    <source>
        <dbReference type="ARBA" id="ARBA00022741"/>
    </source>
</evidence>
<protein>
    <recommendedName>
        <fullName evidence="10">Serine/threonine-protein kinase TOR</fullName>
        <ecNumber evidence="10">2.7.11.1</ecNumber>
    </recommendedName>
</protein>
<reference evidence="16" key="1">
    <citation type="journal article" date="2018" name="Algal Res.">
        <title>Characterization of plant carbon substrate utilization by Auxenochlorella protothecoides.</title>
        <authorList>
            <person name="Vogler B.W."/>
            <person name="Starkenburg S.R."/>
            <person name="Sudasinghe N."/>
            <person name="Schambach J.Y."/>
            <person name="Rollin J.A."/>
            <person name="Pattathil S."/>
            <person name="Barry A.N."/>
        </authorList>
    </citation>
    <scope>NUCLEOTIDE SEQUENCE [LARGE SCALE GENOMIC DNA]</scope>
    <source>
        <strain evidence="16">UTEX 25</strain>
    </source>
</reference>
<evidence type="ECO:0000256" key="6">
    <source>
        <dbReference type="ARBA" id="ARBA00022777"/>
    </source>
</evidence>
<dbReference type="Gene3D" id="1.20.120.150">
    <property type="entry name" value="FKBP12-rapamycin binding domain"/>
    <property type="match status" value="1"/>
</dbReference>
<comment type="similarity">
    <text evidence="1 10">Belongs to the PI3/PI4-kinase family.</text>
</comment>
<evidence type="ECO:0000256" key="1">
    <source>
        <dbReference type="ARBA" id="ARBA00011031"/>
    </source>
</evidence>
<dbReference type="FunFam" id="1.10.1070.11:FF:000029">
    <property type="entry name" value="Serine/threonine-protein kinase TOR"/>
    <property type="match status" value="1"/>
</dbReference>
<dbReference type="InterPro" id="IPR026683">
    <property type="entry name" value="TOR_cat"/>
</dbReference>
<dbReference type="InterPro" id="IPR018936">
    <property type="entry name" value="PI3/4_kinase_CS"/>
</dbReference>
<dbReference type="Pfam" id="PF02260">
    <property type="entry name" value="FATC"/>
    <property type="match status" value="1"/>
</dbReference>
<evidence type="ECO:0000256" key="3">
    <source>
        <dbReference type="ARBA" id="ARBA00022679"/>
    </source>
</evidence>
<dbReference type="PANTHER" id="PTHR11139">
    <property type="entry name" value="ATAXIA TELANGIECTASIA MUTATED ATM -RELATED"/>
    <property type="match status" value="1"/>
</dbReference>
<organism evidence="15 16">
    <name type="scientific">Auxenochlorella protothecoides</name>
    <name type="common">Green microalga</name>
    <name type="synonym">Chlorella protothecoides</name>
    <dbReference type="NCBI Taxonomy" id="3075"/>
    <lineage>
        <taxon>Eukaryota</taxon>
        <taxon>Viridiplantae</taxon>
        <taxon>Chlorophyta</taxon>
        <taxon>core chlorophytes</taxon>
        <taxon>Trebouxiophyceae</taxon>
        <taxon>Chlorellales</taxon>
        <taxon>Chlorellaceae</taxon>
        <taxon>Auxenochlorella</taxon>
    </lineage>
</organism>
<dbReference type="InterPro" id="IPR050517">
    <property type="entry name" value="DDR_Repair_Kinase"/>
</dbReference>
<dbReference type="Gene3D" id="3.30.1010.10">
    <property type="entry name" value="Phosphatidylinositol 3-kinase Catalytic Subunit, Chain A, domain 4"/>
    <property type="match status" value="1"/>
</dbReference>
<feature type="non-terminal residue" evidence="15">
    <location>
        <position position="1"/>
    </location>
</feature>
<evidence type="ECO:0000259" key="13">
    <source>
        <dbReference type="PROSITE" id="PS51189"/>
    </source>
</evidence>
<dbReference type="SMART" id="SM01343">
    <property type="entry name" value="FATC"/>
    <property type="match status" value="1"/>
</dbReference>
<dbReference type="PANTHER" id="PTHR11139:SF9">
    <property type="entry name" value="SERINE_THREONINE-PROTEIN KINASE MTOR"/>
    <property type="match status" value="1"/>
</dbReference>
<comment type="caution">
    <text evidence="15">The sequence shown here is derived from an EMBL/GenBank/DDBJ whole genome shotgun (WGS) entry which is preliminary data.</text>
</comment>
<dbReference type="InterPro" id="IPR000403">
    <property type="entry name" value="PI3/4_kinase_cat_dom"/>
</dbReference>
<dbReference type="GO" id="GO:0106310">
    <property type="term" value="F:protein serine kinase activity"/>
    <property type="evidence" value="ECO:0007669"/>
    <property type="project" value="RHEA"/>
</dbReference>
<evidence type="ECO:0000256" key="2">
    <source>
        <dbReference type="ARBA" id="ARBA00022527"/>
    </source>
</evidence>
<dbReference type="CDD" id="cd05169">
    <property type="entry name" value="PIKKc_TOR"/>
    <property type="match status" value="1"/>
</dbReference>
<dbReference type="GO" id="GO:0005737">
    <property type="term" value="C:cytoplasm"/>
    <property type="evidence" value="ECO:0007669"/>
    <property type="project" value="TreeGrafter"/>
</dbReference>
<sequence>MSATLSYQQPQKVPMKLDTLSRILAEICQPGFQERRDDHVLREFVDSEARNFTGERFNRFALEMNQRIKGIGGSISPPSPPPRNDVAERMGGLVAIEELAGSKMYSGSPARLADLVKLLMEVFQPASDQQLMEFAARTLGHTVKAGGALMAGVVEEQVKLGLSWLSDRAEYHRLAGTLVLHELAIAAPAVFNVHVKVFVEAIWNGIRDPKLHIRETAVAALQACLVLIEKRETRYRVQWYYRLFEQTKAGLARAAPVEIVHGSLLALGELVRHTGEFMLARYREVCETVLRFRDSKEKLIRRAIITLLPRLAAFAPERFTKSYLDSATEHLLAVLGSPADRGAGFAAIAEMSTSLSSAGVASKLRRGDYLRPIALHIRDALLGRSKTKAPCSEALHCAGTLAVALGRDWQPYIPLLLEPMFQTGLSGIMQGSALHDLLLRLVLGIMGALDPHIHKLNLAELQGEGKLEAEGVRPQTREQDAINAANLPVGDQGLDLLPSAGLVTSSEDYYPTVAINALMRLLRNPGLSALHGRAVAALFDIIKSMGFNFVLYLPKVVPVLLQLTRGADDLQRRVDMVRALTDLVSIMRQHISRFLKDFLDLVHEFWRGAPVMQPYLLTLLGELSDTLQDDFHTYMPDLLPMFVAVFDDAERTGDFAMIKPALEAIRSLGTVLESSLQLLLPVLVRLITPGASAAPLAVQEETLVTMQEVLPKMQLAGYSSAILHPLTRLLDSSSDELRERALDTICAVALAVGPDFAVFVPVIKKAVARHRMPPHAAFLRIAGKLQQQDPPCMSDAEDWEHSSGFLAEEHLARYLNTPGRYAYEAAPVSQTSADEGLYDTIGGQRNGGRHDGVGNLRRAWESSQRSTKDDWAEWMRNFSIELLKQSPSKALRACASLSQANPAMARELFAAGFVSCWSELEESLQDQLVRSLEAALASPTIPPDIVTTLLNLAEFMEHDEKALPLDTRTLGALAEKCHAYAKALHYKELEYNTSPSTAIEALISINNHLRQPDAAVGILTAAQKTKEMTLKESWYEKLQRWDEALRAYRKRLETTKPGSPENIEALLGECRCLAALAEWEELYSVCRREWQKMEPQTRRELAPVAAHAAWQLGEWKCMEDYVDVIKHQQAGSSEGAFLSAVLHVKKEDYTAAMVDVDQARELLGTELSALVGESYERAYGDMVRVQQLTELEDILTFKLAEQVTKGNPAIMTHTKNFTQAMWAGRMQGVQRNVEVWQALLSVRGLLLDMHEDTATWLKFASLCRKSGRRRQSEAALQRLLQDTRASARARGLDRFHPDNREADVLFAWHKHQWATGPRQEAFMGVQELAQHLGAAQDLRRGAGGEDPGRLLLAAKVHMKLGLWRRALTENLSQNSISSVLANLKAATEFAPDFGKIWHHWALFNVEAMGFYSKHDPSAAQRFVAPAIIGFFRSIELGQAPPETQRMGQAVRSSLQDILRLLTLWFQHGAAPDVEAALADGFSHVNIDTWLVVIPQVIARIHTNSYPVRRLIHSLLVRIGRFHPQALMYPLLVACKSQSVARRAAAVSVMDNVRQHSATLVEQAQLVSQELIRMAVLWHEQWHESLEEASRLYFGESNVDGMLDTLLPLHEMMKENGPSTLQEIAFVQAYGRELDEAYEWCLKFKQSRREAELHQAWDLYYHVFRKINKQLPSLSVLELQYVAPALVRAKNLELAVPGTYIVGEAMVTIGSFRSQLHVITSKQRPRKLTILGSDGAEYMFLLKGHEDLRQDERVMQLFGLVNNMLANDRVTAERDLSIARYAVIPLSPNSGLIGWVPNTDTLHSLIREYRDARKIPLNVEHRLMLGMAPDYDHLTVIQKVEVFEHSLNSTSGEDLHKVLWLKSRSSEAWLDKRTNYTRSTAVMSMVGYILGLGDRHPSNLMLDRYSGKLLHIDFGDCFEASMQREKFPERVPFRLTRMMIKAFEISGIEGNFRATCNEVLRVLRSEKDSVMAMLEAFVHDPLINWRLLNANDGAAFEAAAAPDGELPPSPPMRESSRQEALASVPGDAAEALNERAVVVMKRLSEKLTGRDSGQDDRDADTVSQQVQRLIAQATSAENLSVMYIGWCAFW</sequence>
<dbReference type="EC" id="2.7.11.1" evidence="10"/>
<feature type="domain" description="PI3K/PI4K catalytic" evidence="12">
    <location>
        <begin position="1711"/>
        <end position="2031"/>
    </location>
</feature>
<dbReference type="Pfam" id="PF23593">
    <property type="entry name" value="HEAT_ATR"/>
    <property type="match status" value="1"/>
</dbReference>
<dbReference type="Pfam" id="PF08771">
    <property type="entry name" value="FRB_dom"/>
    <property type="match status" value="1"/>
</dbReference>
<evidence type="ECO:0000256" key="4">
    <source>
        <dbReference type="ARBA" id="ARBA00022737"/>
    </source>
</evidence>
<feature type="domain" description="FAT" evidence="13">
    <location>
        <begin position="969"/>
        <end position="1536"/>
    </location>
</feature>
<dbReference type="InterPro" id="IPR036940">
    <property type="entry name" value="PI3/4_kinase_cat_sf"/>
</dbReference>
<dbReference type="SUPFAM" id="SSF47212">
    <property type="entry name" value="FKBP12-rapamycin-binding domain of FKBP-rapamycin-associated protein (FRAP)"/>
    <property type="match status" value="1"/>
</dbReference>
<dbReference type="GO" id="GO:0031931">
    <property type="term" value="C:TORC1 complex"/>
    <property type="evidence" value="ECO:0007669"/>
    <property type="project" value="TreeGrafter"/>
</dbReference>
<dbReference type="SMART" id="SM01345">
    <property type="entry name" value="Rapamycin_bind"/>
    <property type="match status" value="1"/>
</dbReference>
<keyword evidence="4" id="KW-0677">Repeat</keyword>
<evidence type="ECO:0000256" key="11">
    <source>
        <dbReference type="SAM" id="MobiDB-lite"/>
    </source>
</evidence>
<dbReference type="PROSITE" id="PS50290">
    <property type="entry name" value="PI3_4_KINASE_3"/>
    <property type="match status" value="1"/>
</dbReference>
<dbReference type="PROSITE" id="PS00916">
    <property type="entry name" value="PI3_4_KINASE_2"/>
    <property type="match status" value="1"/>
</dbReference>
<dbReference type="GO" id="GO:0016242">
    <property type="term" value="P:negative regulation of macroautophagy"/>
    <property type="evidence" value="ECO:0007669"/>
    <property type="project" value="TreeGrafter"/>
</dbReference>
<keyword evidence="2 10" id="KW-0723">Serine/threonine-protein kinase</keyword>
<dbReference type="PROSITE" id="PS51189">
    <property type="entry name" value="FAT"/>
    <property type="match status" value="1"/>
</dbReference>
<comment type="catalytic activity">
    <reaction evidence="9">
        <text>L-seryl-[protein] + ATP = O-phospho-L-seryl-[protein] + ADP + H(+)</text>
        <dbReference type="Rhea" id="RHEA:17989"/>
        <dbReference type="Rhea" id="RHEA-COMP:9863"/>
        <dbReference type="Rhea" id="RHEA-COMP:11604"/>
        <dbReference type="ChEBI" id="CHEBI:15378"/>
        <dbReference type="ChEBI" id="CHEBI:29999"/>
        <dbReference type="ChEBI" id="CHEBI:30616"/>
        <dbReference type="ChEBI" id="CHEBI:83421"/>
        <dbReference type="ChEBI" id="CHEBI:456216"/>
        <dbReference type="EC" id="2.7.11.1"/>
    </reaction>
</comment>
<dbReference type="Pfam" id="PF00454">
    <property type="entry name" value="PI3_PI4_kinase"/>
    <property type="match status" value="1"/>
</dbReference>
<dbReference type="Proteomes" id="UP000279271">
    <property type="component" value="Unassembled WGS sequence"/>
</dbReference>
<dbReference type="PROSITE" id="PS00915">
    <property type="entry name" value="PI3_4_KINASE_1"/>
    <property type="match status" value="1"/>
</dbReference>
<dbReference type="Pfam" id="PF11865">
    <property type="entry name" value="mTOR_dom"/>
    <property type="match status" value="1"/>
</dbReference>
<dbReference type="InterPro" id="IPR003151">
    <property type="entry name" value="PIK-rel_kinase_FAT"/>
</dbReference>
<dbReference type="InterPro" id="IPR011009">
    <property type="entry name" value="Kinase-like_dom_sf"/>
</dbReference>
<dbReference type="GO" id="GO:0031929">
    <property type="term" value="P:TOR signaling"/>
    <property type="evidence" value="ECO:0007669"/>
    <property type="project" value="TreeGrafter"/>
</dbReference>